<name>A0A1I2RA25_9GAMM</name>
<dbReference type="Pfam" id="PF18736">
    <property type="entry name" value="pEK499_p136"/>
    <property type="match status" value="1"/>
</dbReference>
<keyword evidence="3" id="KW-1185">Reference proteome</keyword>
<dbReference type="EMBL" id="FOOU01000006">
    <property type="protein sequence ID" value="SFG37312.1"/>
    <property type="molecule type" value="Genomic_DNA"/>
</dbReference>
<reference evidence="3" key="1">
    <citation type="submission" date="2016-10" db="EMBL/GenBank/DDBJ databases">
        <authorList>
            <person name="Varghese N."/>
            <person name="Submissions S."/>
        </authorList>
    </citation>
    <scope>NUCLEOTIDE SEQUENCE [LARGE SCALE GENOMIC DNA]</scope>
    <source>
        <strain evidence="3">CGMCC 1.10971</strain>
    </source>
</reference>
<evidence type="ECO:0000313" key="2">
    <source>
        <dbReference type="EMBL" id="SFG37312.1"/>
    </source>
</evidence>
<dbReference type="RefSeq" id="WP_090727557.1">
    <property type="nucleotide sequence ID" value="NZ_FOOU01000006.1"/>
</dbReference>
<dbReference type="OrthoDB" id="5465267at2"/>
<organism evidence="2 3">
    <name type="scientific">Neptunomonas qingdaonensis</name>
    <dbReference type="NCBI Taxonomy" id="1045558"/>
    <lineage>
        <taxon>Bacteria</taxon>
        <taxon>Pseudomonadati</taxon>
        <taxon>Pseudomonadota</taxon>
        <taxon>Gammaproteobacteria</taxon>
        <taxon>Oceanospirillales</taxon>
        <taxon>Oceanospirillaceae</taxon>
        <taxon>Neptunomonas</taxon>
    </lineage>
</organism>
<evidence type="ECO:0000259" key="1">
    <source>
        <dbReference type="Pfam" id="PF18736"/>
    </source>
</evidence>
<dbReference type="AlphaFoldDB" id="A0A1I2RA25"/>
<dbReference type="STRING" id="1045558.SAMN05216175_10616"/>
<gene>
    <name evidence="2" type="ORF">SAMN05216175_10616</name>
</gene>
<proteinExistence type="predicted"/>
<evidence type="ECO:0000313" key="3">
    <source>
        <dbReference type="Proteomes" id="UP000198623"/>
    </source>
</evidence>
<dbReference type="InterPro" id="IPR041318">
    <property type="entry name" value="pEK499_p136"/>
</dbReference>
<feature type="domain" description="pEK499-p136 HEPN" evidence="1">
    <location>
        <begin position="3"/>
        <end position="150"/>
    </location>
</feature>
<protein>
    <recommendedName>
        <fullName evidence="1">pEK499-p136 HEPN domain-containing protein</fullName>
    </recommendedName>
</protein>
<accession>A0A1I2RA25</accession>
<sequence>MDYENVVRDFAKRTRKNLEYIEQGKKEGNEVYEITHLINSCLGLLVLPHENYINSIPTTSLDKLKDQGWVVPQTINGTQPNDLKDLIRLLRNGVAHCNIAFTADSESKLDTLKIWNTQPRSGEKTWETELGFEELRSILFKFSDLILEHSEHDQTSDKL</sequence>
<dbReference type="Proteomes" id="UP000198623">
    <property type="component" value="Unassembled WGS sequence"/>
</dbReference>